<evidence type="ECO:0000256" key="1">
    <source>
        <dbReference type="ARBA" id="ARBA00004196"/>
    </source>
</evidence>
<gene>
    <name evidence="6" type="ORF">QQ008_08885</name>
</gene>
<dbReference type="InterPro" id="IPR013766">
    <property type="entry name" value="Thioredoxin_domain"/>
</dbReference>
<dbReference type="InterPro" id="IPR013740">
    <property type="entry name" value="Redoxin"/>
</dbReference>
<comment type="caution">
    <text evidence="6">The sequence shown here is derived from an EMBL/GenBank/DDBJ whole genome shotgun (WGS) entry which is preliminary data.</text>
</comment>
<dbReference type="EMBL" id="JAUJEA010000003">
    <property type="protein sequence ID" value="MDN5201475.1"/>
    <property type="molecule type" value="Genomic_DNA"/>
</dbReference>
<sequence length="392" mass="44385">MELKKIIIQRISGLLCLTILTLFCLSACQNNSRSEADENQTNYHIAGQVEQFPDSAEVYLYAFDPIKQISTPIDTSQIDDKGKYQLSYEFSEPSLLKLRFFGEQTVYIVVDEGQNDVTLNVEGKRKGSALVKGSPDSEKLLAYEKFRVASYNQWVRPTYDSMDAATERGDTQAEIEAVHQYTINNEIHRKELIDFTKKEIGTSIALYGTMLRWTGDDKIGELEALVSAFKAEHPSLTMTSHMQDKVSRFKKVAIGVQAPPLAQSDTAGNMVDLADINAKVILIDFWASWCGPCILQIPDLNEAYDKYHEKGFEIVSVSVDHNGDKWKRAIRKYEMPWIHMSDLKEWESDAAKNYNVTFVPFNFLLDGEGKILAKNLHSKALSDKLEELLVSN</sequence>
<name>A0ABT8KL78_9BACT</name>
<evidence type="ECO:0000256" key="3">
    <source>
        <dbReference type="ARBA" id="ARBA00023157"/>
    </source>
</evidence>
<comment type="subcellular location">
    <subcellularLocation>
        <location evidence="1">Cell envelope</location>
    </subcellularLocation>
</comment>
<accession>A0ABT8KL78</accession>
<proteinExistence type="predicted"/>
<keyword evidence="4" id="KW-0676">Redox-active center</keyword>
<keyword evidence="3" id="KW-1015">Disulfide bond</keyword>
<dbReference type="PANTHER" id="PTHR42852">
    <property type="entry name" value="THIOL:DISULFIDE INTERCHANGE PROTEIN DSBE"/>
    <property type="match status" value="1"/>
</dbReference>
<dbReference type="Pfam" id="PF14289">
    <property type="entry name" value="DUF4369"/>
    <property type="match status" value="1"/>
</dbReference>
<dbReference type="InterPro" id="IPR025380">
    <property type="entry name" value="DUF4369"/>
</dbReference>
<dbReference type="Gene3D" id="3.40.30.10">
    <property type="entry name" value="Glutaredoxin"/>
    <property type="match status" value="1"/>
</dbReference>
<keyword evidence="7" id="KW-1185">Reference proteome</keyword>
<evidence type="ECO:0000256" key="4">
    <source>
        <dbReference type="ARBA" id="ARBA00023284"/>
    </source>
</evidence>
<feature type="domain" description="Thioredoxin" evidence="5">
    <location>
        <begin position="252"/>
        <end position="392"/>
    </location>
</feature>
<reference evidence="6" key="1">
    <citation type="submission" date="2023-06" db="EMBL/GenBank/DDBJ databases">
        <title>Genomic of Parafulvivirga corallium.</title>
        <authorList>
            <person name="Wang G."/>
        </authorList>
    </citation>
    <scope>NUCLEOTIDE SEQUENCE</scope>
    <source>
        <strain evidence="6">BMA10</strain>
    </source>
</reference>
<evidence type="ECO:0000256" key="2">
    <source>
        <dbReference type="ARBA" id="ARBA00022748"/>
    </source>
</evidence>
<evidence type="ECO:0000259" key="5">
    <source>
        <dbReference type="PROSITE" id="PS51352"/>
    </source>
</evidence>
<evidence type="ECO:0000313" key="7">
    <source>
        <dbReference type="Proteomes" id="UP001172082"/>
    </source>
</evidence>
<dbReference type="SUPFAM" id="SSF52833">
    <property type="entry name" value="Thioredoxin-like"/>
    <property type="match status" value="1"/>
</dbReference>
<dbReference type="Pfam" id="PF08534">
    <property type="entry name" value="Redoxin"/>
    <property type="match status" value="1"/>
</dbReference>
<dbReference type="InterPro" id="IPR050553">
    <property type="entry name" value="Thioredoxin_ResA/DsbE_sf"/>
</dbReference>
<dbReference type="Proteomes" id="UP001172082">
    <property type="component" value="Unassembled WGS sequence"/>
</dbReference>
<evidence type="ECO:0000313" key="6">
    <source>
        <dbReference type="EMBL" id="MDN5201475.1"/>
    </source>
</evidence>
<dbReference type="InterPro" id="IPR036249">
    <property type="entry name" value="Thioredoxin-like_sf"/>
</dbReference>
<organism evidence="6 7">
    <name type="scientific">Splendidivirga corallicola</name>
    <dbReference type="NCBI Taxonomy" id="3051826"/>
    <lineage>
        <taxon>Bacteria</taxon>
        <taxon>Pseudomonadati</taxon>
        <taxon>Bacteroidota</taxon>
        <taxon>Cytophagia</taxon>
        <taxon>Cytophagales</taxon>
        <taxon>Splendidivirgaceae</taxon>
        <taxon>Splendidivirga</taxon>
    </lineage>
</organism>
<dbReference type="PANTHER" id="PTHR42852:SF6">
    <property type="entry name" value="THIOL:DISULFIDE INTERCHANGE PROTEIN DSBE"/>
    <property type="match status" value="1"/>
</dbReference>
<protein>
    <submittedName>
        <fullName evidence="6">TlpA disulfide reductase family protein</fullName>
    </submittedName>
</protein>
<dbReference type="RefSeq" id="WP_346751505.1">
    <property type="nucleotide sequence ID" value="NZ_JAUJEA010000003.1"/>
</dbReference>
<dbReference type="PROSITE" id="PS51352">
    <property type="entry name" value="THIOREDOXIN_2"/>
    <property type="match status" value="1"/>
</dbReference>
<keyword evidence="2" id="KW-0201">Cytochrome c-type biogenesis</keyword>
<dbReference type="CDD" id="cd02966">
    <property type="entry name" value="TlpA_like_family"/>
    <property type="match status" value="1"/>
</dbReference>